<gene>
    <name evidence="4" type="ORF">FDW42_06200</name>
    <name evidence="5" type="ORF">FVD16_07120</name>
</gene>
<evidence type="ECO:0000259" key="3">
    <source>
        <dbReference type="Pfam" id="PF01551"/>
    </source>
</evidence>
<name>A0AAX2UKM1_9BACT</name>
<evidence type="ECO:0000256" key="2">
    <source>
        <dbReference type="SAM" id="SignalP"/>
    </source>
</evidence>
<dbReference type="InterPro" id="IPR050570">
    <property type="entry name" value="Cell_wall_metabolism_enzyme"/>
</dbReference>
<dbReference type="AlphaFoldDB" id="A0AAX2UKM1"/>
<dbReference type="EMBL" id="VDBS01000046">
    <property type="protein sequence ID" value="TNB57045.1"/>
    <property type="molecule type" value="Genomic_DNA"/>
</dbReference>
<protein>
    <submittedName>
        <fullName evidence="4">M23 family metallopeptidase</fullName>
    </submittedName>
</protein>
<dbReference type="RefSeq" id="WP_082199698.1">
    <property type="nucleotide sequence ID" value="NZ_CP020478.1"/>
</dbReference>
<dbReference type="KEGG" id="chv:CHELV3228_0851"/>
<dbReference type="InterPro" id="IPR011055">
    <property type="entry name" value="Dup_hybrid_motif"/>
</dbReference>
<dbReference type="PANTHER" id="PTHR21666:SF289">
    <property type="entry name" value="L-ALA--D-GLU ENDOPEPTIDASE"/>
    <property type="match status" value="1"/>
</dbReference>
<dbReference type="GeneID" id="52036758"/>
<evidence type="ECO:0000313" key="4">
    <source>
        <dbReference type="EMBL" id="TNB57045.1"/>
    </source>
</evidence>
<feature type="domain" description="M23ase beta-sheet core" evidence="3">
    <location>
        <begin position="168"/>
        <end position="262"/>
    </location>
</feature>
<dbReference type="PANTHER" id="PTHR21666">
    <property type="entry name" value="PEPTIDASE-RELATED"/>
    <property type="match status" value="1"/>
</dbReference>
<accession>A0AAX2UKM1</accession>
<evidence type="ECO:0000256" key="1">
    <source>
        <dbReference type="ARBA" id="ARBA00022729"/>
    </source>
</evidence>
<reference evidence="4 6" key="1">
    <citation type="submission" date="2019-05" db="EMBL/GenBank/DDBJ databases">
        <title>Draft genomes of eight strains of Campylobacter helveticus isolated from cats and a dog in New Zealand.</title>
        <authorList>
            <person name="Bojanic K."/>
            <person name="Midwinter A.C."/>
            <person name="Biggs P.J."/>
            <person name="Acke E."/>
            <person name="Cornelius A.J."/>
            <person name="Marshall J.C."/>
        </authorList>
    </citation>
    <scope>NUCLEOTIDE SEQUENCE [LARGE SCALE GENOMIC DNA]</scope>
    <source>
        <strain evidence="4 6">ACP123b</strain>
    </source>
</reference>
<dbReference type="GO" id="GO:0004222">
    <property type="term" value="F:metalloendopeptidase activity"/>
    <property type="evidence" value="ECO:0007669"/>
    <property type="project" value="TreeGrafter"/>
</dbReference>
<sequence>MKKLILLALFTLFSYATTNLELVKGQTLFLEFNKENLKELKIKDKNLPFFTHPKDTNKVLAIFSLPYKNPAKMTEIKAIYKDNSSEIFRIKTLEGAYKSEKIVVQAQKVFPPQKVQKRIQEELKEANAIYAQFTPQALFDGSFIKPIDSFITSSYGKARVFNEKLASYHSGTDFRAAIGTKIKAANSGIVRLAKDRYYAGVSVIIDHGYGIYTQYYHLSKLNVKVGEKVKKGQIVGLSGASGRVSGPHLHFGIFAGGKQIDPLDFMQKFNHLF</sequence>
<keyword evidence="7" id="KW-1185">Reference proteome</keyword>
<dbReference type="CDD" id="cd12797">
    <property type="entry name" value="M23_peptidase"/>
    <property type="match status" value="1"/>
</dbReference>
<dbReference type="Gene3D" id="2.70.70.10">
    <property type="entry name" value="Glucose Permease (Domain IIA)"/>
    <property type="match status" value="1"/>
</dbReference>
<feature type="chain" id="PRO_5043847512" evidence="2">
    <location>
        <begin position="17"/>
        <end position="273"/>
    </location>
</feature>
<dbReference type="Proteomes" id="UP000321317">
    <property type="component" value="Unassembled WGS sequence"/>
</dbReference>
<dbReference type="SUPFAM" id="SSF51261">
    <property type="entry name" value="Duplicated hybrid motif"/>
    <property type="match status" value="1"/>
</dbReference>
<reference evidence="5 7" key="2">
    <citation type="submission" date="2019-08" db="EMBL/GenBank/DDBJ databases">
        <title>Rapid identification of Enteric Bacteria from Whole Genome Sequences (WGS) using Average Nucleotide Identity (ANI).</title>
        <authorList>
            <person name="Lane C."/>
        </authorList>
    </citation>
    <scope>NUCLEOTIDE SEQUENCE [LARGE SCALE GENOMIC DNA]</scope>
    <source>
        <strain evidence="5 7">D4984</strain>
    </source>
</reference>
<evidence type="ECO:0000313" key="6">
    <source>
        <dbReference type="Proteomes" id="UP000306813"/>
    </source>
</evidence>
<dbReference type="InterPro" id="IPR016047">
    <property type="entry name" value="M23ase_b-sheet_dom"/>
</dbReference>
<organism evidence="4 6">
    <name type="scientific">Campylobacter helveticus</name>
    <dbReference type="NCBI Taxonomy" id="28898"/>
    <lineage>
        <taxon>Bacteria</taxon>
        <taxon>Pseudomonadati</taxon>
        <taxon>Campylobacterota</taxon>
        <taxon>Epsilonproteobacteria</taxon>
        <taxon>Campylobacterales</taxon>
        <taxon>Campylobacteraceae</taxon>
        <taxon>Campylobacter</taxon>
    </lineage>
</organism>
<dbReference type="Pfam" id="PF01551">
    <property type="entry name" value="Peptidase_M23"/>
    <property type="match status" value="1"/>
</dbReference>
<keyword evidence="1 2" id="KW-0732">Signal</keyword>
<comment type="caution">
    <text evidence="4">The sequence shown here is derived from an EMBL/GenBank/DDBJ whole genome shotgun (WGS) entry which is preliminary data.</text>
</comment>
<evidence type="ECO:0000313" key="5">
    <source>
        <dbReference type="EMBL" id="TXK56585.1"/>
    </source>
</evidence>
<dbReference type="EMBL" id="VRMA01000054">
    <property type="protein sequence ID" value="TXK56585.1"/>
    <property type="molecule type" value="Genomic_DNA"/>
</dbReference>
<proteinExistence type="predicted"/>
<evidence type="ECO:0000313" key="7">
    <source>
        <dbReference type="Proteomes" id="UP000321317"/>
    </source>
</evidence>
<dbReference type="Proteomes" id="UP000306813">
    <property type="component" value="Unassembled WGS sequence"/>
</dbReference>
<feature type="signal peptide" evidence="2">
    <location>
        <begin position="1"/>
        <end position="16"/>
    </location>
</feature>